<evidence type="ECO:0000256" key="3">
    <source>
        <dbReference type="SAM" id="MobiDB-lite"/>
    </source>
</evidence>
<feature type="region of interest" description="Disordered" evidence="3">
    <location>
        <begin position="63"/>
        <end position="84"/>
    </location>
</feature>
<dbReference type="InterPro" id="IPR013024">
    <property type="entry name" value="GGCT-like"/>
</dbReference>
<reference evidence="4 5" key="1">
    <citation type="journal article" date="2024" name="Commun. Biol.">
        <title>Comparative genomic analysis of thermophilic fungi reveals convergent evolutionary adaptations and gene losses.</title>
        <authorList>
            <person name="Steindorff A.S."/>
            <person name="Aguilar-Pontes M.V."/>
            <person name="Robinson A.J."/>
            <person name="Andreopoulos B."/>
            <person name="LaButti K."/>
            <person name="Kuo A."/>
            <person name="Mondo S."/>
            <person name="Riley R."/>
            <person name="Otillar R."/>
            <person name="Haridas S."/>
            <person name="Lipzen A."/>
            <person name="Grimwood J."/>
            <person name="Schmutz J."/>
            <person name="Clum A."/>
            <person name="Reid I.D."/>
            <person name="Moisan M.C."/>
            <person name="Butler G."/>
            <person name="Nguyen T.T.M."/>
            <person name="Dewar K."/>
            <person name="Conant G."/>
            <person name="Drula E."/>
            <person name="Henrissat B."/>
            <person name="Hansel C."/>
            <person name="Singer S."/>
            <person name="Hutchinson M.I."/>
            <person name="de Vries R.P."/>
            <person name="Natvig D.O."/>
            <person name="Powell A.J."/>
            <person name="Tsang A."/>
            <person name="Grigoriev I.V."/>
        </authorList>
    </citation>
    <scope>NUCLEOTIDE SEQUENCE [LARGE SCALE GENOMIC DNA]</scope>
    <source>
        <strain evidence="4 5">CBS 494.80</strain>
    </source>
</reference>
<dbReference type="EMBL" id="JAZHXI010000009">
    <property type="protein sequence ID" value="KAL2068149.1"/>
    <property type="molecule type" value="Genomic_DNA"/>
</dbReference>
<evidence type="ECO:0000313" key="4">
    <source>
        <dbReference type="EMBL" id="KAL2068149.1"/>
    </source>
</evidence>
<dbReference type="PANTHER" id="PTHR12935:SF0">
    <property type="entry name" value="GAMMA-GLUTAMYLCYCLOTRANSFERASE"/>
    <property type="match status" value="1"/>
</dbReference>
<proteinExistence type="predicted"/>
<dbReference type="EC" id="4.3.2.9" evidence="1"/>
<protein>
    <recommendedName>
        <fullName evidence="1">gamma-glutamylcyclotransferase</fullName>
        <ecNumber evidence="1">4.3.2.9</ecNumber>
    </recommendedName>
</protein>
<keyword evidence="5" id="KW-1185">Reference proteome</keyword>
<keyword evidence="2" id="KW-0456">Lyase</keyword>
<dbReference type="InterPro" id="IPR017939">
    <property type="entry name" value="G-Glutamylcylcotransferase"/>
</dbReference>
<gene>
    <name evidence="4" type="ORF">VTL71DRAFT_16247</name>
</gene>
<evidence type="ECO:0000256" key="2">
    <source>
        <dbReference type="ARBA" id="ARBA00023239"/>
    </source>
</evidence>
<name>A0ABR4CG58_9HELO</name>
<dbReference type="CDD" id="cd06661">
    <property type="entry name" value="GGCT_like"/>
    <property type="match status" value="1"/>
</dbReference>
<dbReference type="Gene3D" id="3.10.490.10">
    <property type="entry name" value="Gamma-glutamyl cyclotransferase-like"/>
    <property type="match status" value="1"/>
</dbReference>
<accession>A0ABR4CG58</accession>
<dbReference type="Proteomes" id="UP001595075">
    <property type="component" value="Unassembled WGS sequence"/>
</dbReference>
<feature type="region of interest" description="Disordered" evidence="3">
    <location>
        <begin position="204"/>
        <end position="226"/>
    </location>
</feature>
<evidence type="ECO:0000256" key="1">
    <source>
        <dbReference type="ARBA" id="ARBA00012346"/>
    </source>
</evidence>
<sequence length="226" mass="25260">MASSSSSPPHLYFAYGSNLSLTQMRHRCPTATYDSLAVLKGWKWIIGERGYANVVQAKSRTEGLVRGGKGDGGSEEDGKGKKEEEYEGDRVFGMVYLLQDEDERILDRAEGVPWAYEKVLLEVEILPGGEGEGTRKEGEEQEGRGGKKVDVLVYVDFKRLGEGVCREEYVARMNRGIKDAVQKGMPQKYVDDVLRKWVRDEDLPKDGEVEDPFLHGDSEGPVGVKR</sequence>
<organism evidence="4 5">
    <name type="scientific">Oculimacula yallundae</name>
    <dbReference type="NCBI Taxonomy" id="86028"/>
    <lineage>
        <taxon>Eukaryota</taxon>
        <taxon>Fungi</taxon>
        <taxon>Dikarya</taxon>
        <taxon>Ascomycota</taxon>
        <taxon>Pezizomycotina</taxon>
        <taxon>Leotiomycetes</taxon>
        <taxon>Helotiales</taxon>
        <taxon>Ploettnerulaceae</taxon>
        <taxon>Oculimacula</taxon>
    </lineage>
</organism>
<dbReference type="SUPFAM" id="SSF110857">
    <property type="entry name" value="Gamma-glutamyl cyclotransferase-like"/>
    <property type="match status" value="1"/>
</dbReference>
<evidence type="ECO:0000313" key="5">
    <source>
        <dbReference type="Proteomes" id="UP001595075"/>
    </source>
</evidence>
<dbReference type="PANTHER" id="PTHR12935">
    <property type="entry name" value="GAMMA-GLUTAMYLCYCLOTRANSFERASE"/>
    <property type="match status" value="1"/>
</dbReference>
<feature type="compositionally biased region" description="Basic and acidic residues" evidence="3">
    <location>
        <begin position="204"/>
        <end position="218"/>
    </location>
</feature>
<comment type="caution">
    <text evidence="4">The sequence shown here is derived from an EMBL/GenBank/DDBJ whole genome shotgun (WGS) entry which is preliminary data.</text>
</comment>
<dbReference type="InterPro" id="IPR036568">
    <property type="entry name" value="GGCT-like_sf"/>
</dbReference>